<dbReference type="RefSeq" id="WP_129833870.1">
    <property type="nucleotide sequence ID" value="NZ_CP035704.1"/>
</dbReference>
<reference evidence="2 3" key="1">
    <citation type="submission" date="2019-01" db="EMBL/GenBank/DDBJ databases">
        <title>Pseudolysobacter antarctica gen. nov., sp. nov., isolated from Fildes Peninsula, Antarctica.</title>
        <authorList>
            <person name="Wei Z."/>
            <person name="Peng F."/>
        </authorList>
    </citation>
    <scope>NUCLEOTIDE SEQUENCE [LARGE SCALE GENOMIC DNA]</scope>
    <source>
        <strain evidence="2 3">AQ6-296</strain>
    </source>
</reference>
<evidence type="ECO:0000313" key="2">
    <source>
        <dbReference type="EMBL" id="QBB71148.1"/>
    </source>
</evidence>
<organism evidence="2 3">
    <name type="scientific">Pseudolysobacter antarcticus</name>
    <dbReference type="NCBI Taxonomy" id="2511995"/>
    <lineage>
        <taxon>Bacteria</taxon>
        <taxon>Pseudomonadati</taxon>
        <taxon>Pseudomonadota</taxon>
        <taxon>Gammaproteobacteria</taxon>
        <taxon>Lysobacterales</taxon>
        <taxon>Rhodanobacteraceae</taxon>
        <taxon>Pseudolysobacter</taxon>
    </lineage>
</organism>
<dbReference type="KEGG" id="xbc:ELE36_12745"/>
<dbReference type="AlphaFoldDB" id="A0A411HKX8"/>
<evidence type="ECO:0000313" key="3">
    <source>
        <dbReference type="Proteomes" id="UP000291562"/>
    </source>
</evidence>
<protein>
    <submittedName>
        <fullName evidence="2">Uncharacterized protein</fullName>
    </submittedName>
</protein>
<dbReference type="EMBL" id="CP035704">
    <property type="protein sequence ID" value="QBB71148.1"/>
    <property type="molecule type" value="Genomic_DNA"/>
</dbReference>
<name>A0A411HKX8_9GAMM</name>
<keyword evidence="1" id="KW-0812">Transmembrane</keyword>
<evidence type="ECO:0000256" key="1">
    <source>
        <dbReference type="SAM" id="Phobius"/>
    </source>
</evidence>
<sequence>MNTKELKAQIHKGTERMEHDVAAVAASIHNGTEALGKQRDDIEHTLHDVGHRLAHRGRTLAAEASTPANLRTLALLATTLVAGFFVLRSLRH</sequence>
<keyword evidence="1" id="KW-0472">Membrane</keyword>
<dbReference type="Proteomes" id="UP000291562">
    <property type="component" value="Chromosome"/>
</dbReference>
<proteinExistence type="predicted"/>
<accession>A0A411HKX8</accession>
<keyword evidence="1" id="KW-1133">Transmembrane helix</keyword>
<keyword evidence="3" id="KW-1185">Reference proteome</keyword>
<gene>
    <name evidence="2" type="ORF">ELE36_12745</name>
</gene>
<feature type="transmembrane region" description="Helical" evidence="1">
    <location>
        <begin position="68"/>
        <end position="87"/>
    </location>
</feature>